<sequence length="809" mass="92616">MVFKLGYNHKEIEKKWQHYWEEHKTFKTTEDESKPNYYALDMFPYPSGQGLHVGHPEGYTATDIIARMKRMQGFNVLHPMGWDAFGLPAEQYALNTGHSPREFTKENINNFRRQIKSLGLSYDWEREINTTDPSYYKWTQWIFEKLYEKGLAYEDEVAVNWSPDLGTVVANEEVIDGKTERGGFPVIRKPMRQWVLKITAYADRLIEDLDDLDWPENIKEQQRNWIGRSIGASIRFKVAGFDDKEIEVFSTRPDTIFGASAMVLAPELEIVKEITTPEQKDAVDAYIEEIAHKSDLERTDLAKDKTGVFTGAYVINPVNGKKVQVWIADYVLASYGTGAVMVVPAHDDRDYEFASKFGLPIIPVIEGGDVSKEAYTGDGTHINSGFLNGLDKKQAIDKIIDWMRDKKVGDKKVNYRLRDWLFSRQRYWGEPIPVIHWEDGETTLVPADELPLRLPKATDIKPSGTGESPLANLDDWVNVVDKNGRKGHRETNTMPQWAGSSWYFLRYVDPHNQGRVADPAKLKKWMPVDLYVGGAEHAVLHLLYARFWHKFLYDIGVVPTKEPFHKLVNQGMILGDNHEKMSKSKGNVVNPDDIVDKYGADTLRLYEMFMGPLDASIAWSTDGLNGANKFINRIWRLIIDENDHLRDRVTTLNDGKLDFIYNQTVKKVTEDYAALHFNTAISQLMVFVNEAYKAEALPLEYIEGFVKMISPIIPHVAEELWTKLGHVGSITYEKWPTFDEDKLVEDTVEVVLQVNGKVRQHLNVSKQISKEDLQKMALDDEKIKNEITGKDIARVIVVPGKLVNIVVKK</sequence>
<dbReference type="Gene3D" id="3.40.50.620">
    <property type="entry name" value="HUPs"/>
    <property type="match status" value="2"/>
</dbReference>
<gene>
    <name evidence="9" type="primary">leuS</name>
    <name evidence="15" type="ORF">IV36_GL000002</name>
</gene>
<dbReference type="Gene3D" id="3.90.740.10">
    <property type="entry name" value="Valyl/Leucyl/Isoleucyl-tRNA synthetase, editing domain"/>
    <property type="match status" value="1"/>
</dbReference>
<reference evidence="15 16" key="1">
    <citation type="journal article" date="2015" name="Genome Announc.">
        <title>Expanding the biotechnology potential of lactobacilli through comparative genomics of 213 strains and associated genera.</title>
        <authorList>
            <person name="Sun Z."/>
            <person name="Harris H.M."/>
            <person name="McCann A."/>
            <person name="Guo C."/>
            <person name="Argimon S."/>
            <person name="Zhang W."/>
            <person name="Yang X."/>
            <person name="Jeffery I.B."/>
            <person name="Cooney J.C."/>
            <person name="Kagawa T.F."/>
            <person name="Liu W."/>
            <person name="Song Y."/>
            <person name="Salvetti E."/>
            <person name="Wrobel A."/>
            <person name="Rasinkangas P."/>
            <person name="Parkhill J."/>
            <person name="Rea M.C."/>
            <person name="O'Sullivan O."/>
            <person name="Ritari J."/>
            <person name="Douillard F.P."/>
            <person name="Paul Ross R."/>
            <person name="Yang R."/>
            <person name="Briner A.E."/>
            <person name="Felis G.E."/>
            <person name="de Vos W.M."/>
            <person name="Barrangou R."/>
            <person name="Klaenhammer T.R."/>
            <person name="Caufield P.W."/>
            <person name="Cui Y."/>
            <person name="Zhang H."/>
            <person name="O'Toole P.W."/>
        </authorList>
    </citation>
    <scope>NUCLEOTIDE SEQUENCE [LARGE SCALE GENOMIC DNA]</scope>
    <source>
        <strain evidence="15 16">ATCC 27304</strain>
    </source>
</reference>
<dbReference type="GO" id="GO:0005524">
    <property type="term" value="F:ATP binding"/>
    <property type="evidence" value="ECO:0007669"/>
    <property type="project" value="UniProtKB-UniRule"/>
</dbReference>
<dbReference type="FunFam" id="3.40.50.620:FF:000056">
    <property type="entry name" value="Leucine--tRNA ligase"/>
    <property type="match status" value="1"/>
</dbReference>
<dbReference type="GO" id="GO:0004823">
    <property type="term" value="F:leucine-tRNA ligase activity"/>
    <property type="evidence" value="ECO:0007669"/>
    <property type="project" value="UniProtKB-UniRule"/>
</dbReference>
<dbReference type="CDD" id="cd00812">
    <property type="entry name" value="LeuRS_core"/>
    <property type="match status" value="1"/>
</dbReference>
<dbReference type="NCBIfam" id="TIGR00396">
    <property type="entry name" value="leuS_bact"/>
    <property type="match status" value="1"/>
</dbReference>
<comment type="caution">
    <text evidence="9">Lacks conserved residue(s) required for the propagation of feature annotation.</text>
</comment>
<dbReference type="InterPro" id="IPR015413">
    <property type="entry name" value="Methionyl/Leucyl_tRNA_Synth"/>
</dbReference>
<proteinExistence type="inferred from homology"/>
<dbReference type="InterPro" id="IPR014729">
    <property type="entry name" value="Rossmann-like_a/b/a_fold"/>
</dbReference>
<dbReference type="CDD" id="cd07958">
    <property type="entry name" value="Anticodon_Ia_Leu_BEm"/>
    <property type="match status" value="1"/>
</dbReference>
<dbReference type="FunFam" id="3.40.50.620:FF:000077">
    <property type="entry name" value="Leucine--tRNA ligase"/>
    <property type="match status" value="1"/>
</dbReference>
<dbReference type="GO" id="GO:0002161">
    <property type="term" value="F:aminoacyl-tRNA deacylase activity"/>
    <property type="evidence" value="ECO:0007669"/>
    <property type="project" value="InterPro"/>
</dbReference>
<feature type="binding site" evidence="9">
    <location>
        <position position="583"/>
    </location>
    <ligand>
        <name>ATP</name>
        <dbReference type="ChEBI" id="CHEBI:30616"/>
    </ligand>
</feature>
<dbReference type="HAMAP" id="MF_00049_B">
    <property type="entry name" value="Leu_tRNA_synth_B"/>
    <property type="match status" value="1"/>
</dbReference>
<dbReference type="InterPro" id="IPR009008">
    <property type="entry name" value="Val/Leu/Ile-tRNA-synth_edit"/>
</dbReference>
<feature type="domain" description="Methionyl/Valyl/Leucyl/Isoleucyl-tRNA synthetase anticodon-binding" evidence="12">
    <location>
        <begin position="661"/>
        <end position="769"/>
    </location>
</feature>
<dbReference type="Pfam" id="PF00133">
    <property type="entry name" value="tRNA-synt_1"/>
    <property type="match status" value="1"/>
</dbReference>
<keyword evidence="6 9" id="KW-0648">Protein biosynthesis</keyword>
<dbReference type="InterPro" id="IPR009080">
    <property type="entry name" value="tRNAsynth_Ia_anticodon-bd"/>
</dbReference>
<accession>A0A0R2G0X7</accession>
<comment type="catalytic activity">
    <reaction evidence="8 9">
        <text>tRNA(Leu) + L-leucine + ATP = L-leucyl-tRNA(Leu) + AMP + diphosphate</text>
        <dbReference type="Rhea" id="RHEA:11688"/>
        <dbReference type="Rhea" id="RHEA-COMP:9613"/>
        <dbReference type="Rhea" id="RHEA-COMP:9622"/>
        <dbReference type="ChEBI" id="CHEBI:30616"/>
        <dbReference type="ChEBI" id="CHEBI:33019"/>
        <dbReference type="ChEBI" id="CHEBI:57427"/>
        <dbReference type="ChEBI" id="CHEBI:78442"/>
        <dbReference type="ChEBI" id="CHEBI:78494"/>
        <dbReference type="ChEBI" id="CHEBI:456215"/>
        <dbReference type="EC" id="6.1.1.4"/>
    </reaction>
</comment>
<dbReference type="GO" id="GO:0006429">
    <property type="term" value="P:leucyl-tRNA aminoacylation"/>
    <property type="evidence" value="ECO:0007669"/>
    <property type="project" value="UniProtKB-UniRule"/>
</dbReference>
<keyword evidence="3 9" id="KW-0436">Ligase</keyword>
<keyword evidence="5 9" id="KW-0067">ATP-binding</keyword>
<keyword evidence="7 9" id="KW-0030">Aminoacyl-tRNA synthetase</keyword>
<evidence type="ECO:0000256" key="4">
    <source>
        <dbReference type="ARBA" id="ARBA00022741"/>
    </source>
</evidence>
<dbReference type="EMBL" id="JQAR01000001">
    <property type="protein sequence ID" value="KRN34208.1"/>
    <property type="molecule type" value="Genomic_DNA"/>
</dbReference>
<evidence type="ECO:0000256" key="10">
    <source>
        <dbReference type="RuleBase" id="RU363035"/>
    </source>
</evidence>
<evidence type="ECO:0000256" key="8">
    <source>
        <dbReference type="ARBA" id="ARBA00047469"/>
    </source>
</evidence>
<comment type="caution">
    <text evidence="15">The sequence shown here is derived from an EMBL/GenBank/DDBJ whole genome shotgun (WGS) entry which is preliminary data.</text>
</comment>
<evidence type="ECO:0000256" key="7">
    <source>
        <dbReference type="ARBA" id="ARBA00023146"/>
    </source>
</evidence>
<dbReference type="Pfam" id="PF09334">
    <property type="entry name" value="tRNA-synt_1g"/>
    <property type="match status" value="1"/>
</dbReference>
<dbReference type="InterPro" id="IPR002302">
    <property type="entry name" value="Leu-tRNA-ligase"/>
</dbReference>
<feature type="domain" description="Leucyl-tRNA synthetase editing" evidence="14">
    <location>
        <begin position="223"/>
        <end position="403"/>
    </location>
</feature>
<dbReference type="EC" id="6.1.1.4" evidence="9"/>
<dbReference type="Pfam" id="PF13603">
    <property type="entry name" value="tRNA-synt_1_2"/>
    <property type="match status" value="1"/>
</dbReference>
<evidence type="ECO:0000256" key="9">
    <source>
        <dbReference type="HAMAP-Rule" id="MF_00049"/>
    </source>
</evidence>
<dbReference type="SUPFAM" id="SSF50677">
    <property type="entry name" value="ValRS/IleRS/LeuRS editing domain"/>
    <property type="match status" value="1"/>
</dbReference>
<dbReference type="PANTHER" id="PTHR43740">
    <property type="entry name" value="LEUCYL-TRNA SYNTHETASE"/>
    <property type="match status" value="1"/>
</dbReference>
<evidence type="ECO:0000259" key="11">
    <source>
        <dbReference type="Pfam" id="PF00133"/>
    </source>
</evidence>
<dbReference type="PROSITE" id="PS00178">
    <property type="entry name" value="AA_TRNA_LIGASE_I"/>
    <property type="match status" value="1"/>
</dbReference>
<dbReference type="Proteomes" id="UP000051727">
    <property type="component" value="Unassembled WGS sequence"/>
</dbReference>
<feature type="domain" description="Methionyl/Leucyl tRNA synthetase" evidence="13">
    <location>
        <begin position="43"/>
        <end position="174"/>
    </location>
</feature>
<dbReference type="PANTHER" id="PTHR43740:SF2">
    <property type="entry name" value="LEUCINE--TRNA LIGASE, MITOCHONDRIAL"/>
    <property type="match status" value="1"/>
</dbReference>
<dbReference type="SUPFAM" id="SSF47323">
    <property type="entry name" value="Anticodon-binding domain of a subclass of class I aminoacyl-tRNA synthetases"/>
    <property type="match status" value="1"/>
</dbReference>
<dbReference type="PATRIC" id="fig|1618.3.peg.2"/>
<dbReference type="InterPro" id="IPR025709">
    <property type="entry name" value="Leu_tRNA-synth_edit"/>
</dbReference>
<evidence type="ECO:0000256" key="3">
    <source>
        <dbReference type="ARBA" id="ARBA00022598"/>
    </source>
</evidence>
<evidence type="ECO:0000313" key="16">
    <source>
        <dbReference type="Proteomes" id="UP000051727"/>
    </source>
</evidence>
<dbReference type="PRINTS" id="PR00985">
    <property type="entry name" value="TRNASYNTHLEU"/>
</dbReference>
<dbReference type="AlphaFoldDB" id="A0A0R2G0X7"/>
<dbReference type="Gene3D" id="1.10.730.10">
    <property type="entry name" value="Isoleucyl-tRNA Synthetase, Domain 1"/>
    <property type="match status" value="1"/>
</dbReference>
<keyword evidence="4 9" id="KW-0547">Nucleotide-binding</keyword>
<evidence type="ECO:0000256" key="5">
    <source>
        <dbReference type="ARBA" id="ARBA00022840"/>
    </source>
</evidence>
<dbReference type="InterPro" id="IPR013155">
    <property type="entry name" value="M/V/L/I-tRNA-synth_anticd-bd"/>
</dbReference>
<protein>
    <recommendedName>
        <fullName evidence="9">Leucine--tRNA ligase</fullName>
        <ecNumber evidence="9">6.1.1.4</ecNumber>
    </recommendedName>
    <alternativeName>
        <fullName evidence="9">Leucyl-tRNA synthetase</fullName>
        <shortName evidence="9">LeuRS</shortName>
    </alternativeName>
</protein>
<feature type="short sequence motif" description="'KMSKS' region" evidence="9">
    <location>
        <begin position="580"/>
        <end position="584"/>
    </location>
</feature>
<comment type="similarity">
    <text evidence="1 9 10">Belongs to the class-I aminoacyl-tRNA synthetase family.</text>
</comment>
<dbReference type="SUPFAM" id="SSF52374">
    <property type="entry name" value="Nucleotidylyl transferase"/>
    <property type="match status" value="1"/>
</dbReference>
<evidence type="ECO:0000259" key="12">
    <source>
        <dbReference type="Pfam" id="PF08264"/>
    </source>
</evidence>
<dbReference type="Gene3D" id="3.10.20.590">
    <property type="match status" value="1"/>
</dbReference>
<dbReference type="Pfam" id="PF08264">
    <property type="entry name" value="Anticodon_1"/>
    <property type="match status" value="1"/>
</dbReference>
<evidence type="ECO:0000313" key="15">
    <source>
        <dbReference type="EMBL" id="KRN34208.1"/>
    </source>
</evidence>
<dbReference type="STRING" id="1618.IV36_GL000002"/>
<comment type="subcellular location">
    <subcellularLocation>
        <location evidence="9">Cytoplasm</location>
    </subcellularLocation>
</comment>
<evidence type="ECO:0000256" key="1">
    <source>
        <dbReference type="ARBA" id="ARBA00005594"/>
    </source>
</evidence>
<evidence type="ECO:0000259" key="14">
    <source>
        <dbReference type="Pfam" id="PF13603"/>
    </source>
</evidence>
<name>A0A0R2G0X7_9LACO</name>
<dbReference type="InterPro" id="IPR002300">
    <property type="entry name" value="aa-tRNA-synth_Ia"/>
</dbReference>
<evidence type="ECO:0000256" key="2">
    <source>
        <dbReference type="ARBA" id="ARBA00022490"/>
    </source>
</evidence>
<evidence type="ECO:0000256" key="6">
    <source>
        <dbReference type="ARBA" id="ARBA00022917"/>
    </source>
</evidence>
<evidence type="ECO:0000259" key="13">
    <source>
        <dbReference type="Pfam" id="PF09334"/>
    </source>
</evidence>
<dbReference type="FunFam" id="1.10.730.10:FF:000011">
    <property type="entry name" value="Leucine--tRNA ligase chloroplastic/mitochondrial"/>
    <property type="match status" value="1"/>
</dbReference>
<feature type="domain" description="Aminoacyl-tRNA synthetase class Ia" evidence="11">
    <location>
        <begin position="417"/>
        <end position="608"/>
    </location>
</feature>
<keyword evidence="2 9" id="KW-0963">Cytoplasm</keyword>
<dbReference type="GO" id="GO:0005829">
    <property type="term" value="C:cytosol"/>
    <property type="evidence" value="ECO:0007669"/>
    <property type="project" value="TreeGrafter"/>
</dbReference>
<organism evidence="15 16">
    <name type="scientific">Liquorilactobacillus mali</name>
    <dbReference type="NCBI Taxonomy" id="1618"/>
    <lineage>
        <taxon>Bacteria</taxon>
        <taxon>Bacillati</taxon>
        <taxon>Bacillota</taxon>
        <taxon>Bacilli</taxon>
        <taxon>Lactobacillales</taxon>
        <taxon>Lactobacillaceae</taxon>
        <taxon>Liquorilactobacillus</taxon>
    </lineage>
</organism>
<dbReference type="InterPro" id="IPR001412">
    <property type="entry name" value="aa-tRNA-synth_I_CS"/>
</dbReference>
<dbReference type="FunFam" id="1.10.730.10:FF:000012">
    <property type="entry name" value="Leucine--tRNA ligase"/>
    <property type="match status" value="1"/>
</dbReference>